<feature type="compositionally biased region" description="Basic and acidic residues" evidence="5">
    <location>
        <begin position="56"/>
        <end position="70"/>
    </location>
</feature>
<dbReference type="InterPro" id="IPR004088">
    <property type="entry name" value="KH_dom_type_1"/>
</dbReference>
<feature type="compositionally biased region" description="Low complexity" evidence="5">
    <location>
        <begin position="723"/>
        <end position="746"/>
    </location>
</feature>
<feature type="domain" description="K Homology" evidence="6">
    <location>
        <begin position="99"/>
        <end position="169"/>
    </location>
</feature>
<feature type="compositionally biased region" description="Gly residues" evidence="5">
    <location>
        <begin position="402"/>
        <end position="426"/>
    </location>
</feature>
<feature type="domain" description="K Homology" evidence="6">
    <location>
        <begin position="296"/>
        <end position="367"/>
    </location>
</feature>
<feature type="compositionally biased region" description="Low complexity" evidence="5">
    <location>
        <begin position="507"/>
        <end position="523"/>
    </location>
</feature>
<feature type="compositionally biased region" description="Low complexity" evidence="5">
    <location>
        <begin position="550"/>
        <end position="562"/>
    </location>
</feature>
<feature type="region of interest" description="Disordered" evidence="5">
    <location>
        <begin position="498"/>
        <end position="562"/>
    </location>
</feature>
<evidence type="ECO:0000256" key="1">
    <source>
        <dbReference type="ARBA" id="ARBA00004123"/>
    </source>
</evidence>
<feature type="region of interest" description="Disordered" evidence="5">
    <location>
        <begin position="261"/>
        <end position="300"/>
    </location>
</feature>
<feature type="compositionally biased region" description="Polar residues" evidence="5">
    <location>
        <begin position="649"/>
        <end position="664"/>
    </location>
</feature>
<feature type="compositionally biased region" description="Gly residues" evidence="5">
    <location>
        <begin position="671"/>
        <end position="681"/>
    </location>
</feature>
<feature type="compositionally biased region" description="Low complexity" evidence="5">
    <location>
        <begin position="682"/>
        <end position="698"/>
    </location>
</feature>
<feature type="region of interest" description="Disordered" evidence="5">
    <location>
        <begin position="382"/>
        <end position="432"/>
    </location>
</feature>
<dbReference type="InterPro" id="IPR015096">
    <property type="entry name" value="FUBP_C"/>
</dbReference>
<keyword evidence="4" id="KW-0694">RNA-binding</keyword>
<evidence type="ECO:0000259" key="6">
    <source>
        <dbReference type="SMART" id="SM00322"/>
    </source>
</evidence>
<dbReference type="SMART" id="SM00322">
    <property type="entry name" value="KH"/>
    <property type="match status" value="4"/>
</dbReference>
<feature type="compositionally biased region" description="Low complexity" evidence="5">
    <location>
        <begin position="591"/>
        <end position="623"/>
    </location>
</feature>
<keyword evidence="2" id="KW-0677">Repeat</keyword>
<proteinExistence type="evidence at transcript level"/>
<dbReference type="CDD" id="cd22399">
    <property type="entry name" value="KH-I_FUBP_rpt4"/>
    <property type="match status" value="1"/>
</dbReference>
<dbReference type="PROSITE" id="PS50084">
    <property type="entry name" value="KH_TYPE_1"/>
    <property type="match status" value="4"/>
</dbReference>
<evidence type="ECO:0000256" key="2">
    <source>
        <dbReference type="ARBA" id="ARBA00022737"/>
    </source>
</evidence>
<sequence>MSDFTAVAPPQSNISSGYDPSAAFADAVQRARQIAAKINPPSNSEAGAIPGGGTKRPLEDSMDRNDGSPDAKKLAAVNDPFGAQLAALAQQRGSLANAAPAVEEWSVPDKMVGLIIGRGGEQISRLQAESGCKIQMAPDCGGMSERPCTLTGPRHAIEKAKEMINQIISRGGDPSQLNDGHVVVELMVPGPRVGLVIGKGGETIRGLQERANVKMVMIQDGPQQSMMDKPLRITGEKSKCEYAKRLVLDLITEKELENVRRGYGGGGPGGPGGGGGGGGGEYGGPPGGGPGGGGPGGASQEVLVPKQAVGVVIGKQGDMIKRIQQETGARVQFQQPQDDNAPDRVCLLTGGPDQVHHAASFIGELIQSVLNRSGFAPQRQFGFPPPFARDQQNMGRGRGRGRGGFDGGFGPPGGPGMGRGGRGRGPGGDDVHEVQYTVPANKCGLVIGKGGEAIRQINQQSGAHVELSRAPPPNPVEKVFIIRGNPQQIEHAQQLINERIGGPPPGAANGQGPPNYPTQYPQPYQQPPPPNQPYAPQGWGNAYQHWQNQSAPPNDPSKAAADANAAAWAAYYAQYYGQQGGQPPQTPQPPQGGTAPAMPTQAAPQPQQQQQPPQAGAPAGAQPDYSQAWIEYYRSLGMFREAEMIEQQARGNQTQQKTTEQFNKGQQGAFPPGGTGPGGQQQPGQAAGAAPGQPGAAGAPPPAQGYPYSGQQGPPAGAPPAGQPSYGAPPGGAAAATAQYPGYSYPGYGGAPQ</sequence>
<protein>
    <submittedName>
        <fullName evidence="7">Putative kh-type splicing regulatory protein</fullName>
    </submittedName>
</protein>
<dbReference type="GO" id="GO:0006355">
    <property type="term" value="P:regulation of DNA-templated transcription"/>
    <property type="evidence" value="ECO:0007669"/>
    <property type="project" value="InterPro"/>
</dbReference>
<dbReference type="CDD" id="cd22398">
    <property type="entry name" value="KH-I_FUBP_rpt3"/>
    <property type="match status" value="1"/>
</dbReference>
<evidence type="ECO:0000256" key="3">
    <source>
        <dbReference type="ARBA" id="ARBA00023242"/>
    </source>
</evidence>
<feature type="compositionally biased region" description="Low complexity" evidence="5">
    <location>
        <begin position="705"/>
        <end position="715"/>
    </location>
</feature>
<dbReference type="SUPFAM" id="SSF54791">
    <property type="entry name" value="Eukaryotic type KH-domain (KH-domain type I)"/>
    <property type="match status" value="4"/>
</dbReference>
<dbReference type="FunFam" id="3.30.1370.10:FF:000007">
    <property type="entry name" value="far upstream element-binding protein 1 isoform X1"/>
    <property type="match status" value="1"/>
</dbReference>
<reference evidence="7" key="1">
    <citation type="submission" date="2012-11" db="EMBL/GenBank/DDBJ databases">
        <authorList>
            <person name="Lucero-Rivera Y.E."/>
            <person name="Tovar-Ramirez D."/>
        </authorList>
    </citation>
    <scope>NUCLEOTIDE SEQUENCE</scope>
    <source>
        <tissue evidence="7">Salivary gland</tissue>
    </source>
</reference>
<feature type="region of interest" description="Disordered" evidence="5">
    <location>
        <begin position="644"/>
        <end position="753"/>
    </location>
</feature>
<comment type="subcellular location">
    <subcellularLocation>
        <location evidence="1">Nucleus</location>
    </subcellularLocation>
</comment>
<organism evidence="7">
    <name type="scientific">Rhipicephalus pulchellus</name>
    <name type="common">Yellow backed tick</name>
    <name type="synonym">Dermacentor pulchellus</name>
    <dbReference type="NCBI Taxonomy" id="72859"/>
    <lineage>
        <taxon>Eukaryota</taxon>
        <taxon>Metazoa</taxon>
        <taxon>Ecdysozoa</taxon>
        <taxon>Arthropoda</taxon>
        <taxon>Chelicerata</taxon>
        <taxon>Arachnida</taxon>
        <taxon>Acari</taxon>
        <taxon>Parasitiformes</taxon>
        <taxon>Ixodida</taxon>
        <taxon>Ixodoidea</taxon>
        <taxon>Ixodidae</taxon>
        <taxon>Rhipicephalinae</taxon>
        <taxon>Rhipicephalus</taxon>
        <taxon>Rhipicephalus</taxon>
    </lineage>
</organism>
<dbReference type="GO" id="GO:0003723">
    <property type="term" value="F:RNA binding"/>
    <property type="evidence" value="ECO:0007669"/>
    <property type="project" value="UniProtKB-UniRule"/>
</dbReference>
<dbReference type="InterPro" id="IPR036612">
    <property type="entry name" value="KH_dom_type_1_sf"/>
</dbReference>
<dbReference type="AlphaFoldDB" id="L7M9N9"/>
<dbReference type="EMBL" id="GACK01005161">
    <property type="protein sequence ID" value="JAA59873.1"/>
    <property type="molecule type" value="mRNA"/>
</dbReference>
<dbReference type="Gene3D" id="3.30.1370.10">
    <property type="entry name" value="K Homology domain, type 1"/>
    <property type="match status" value="4"/>
</dbReference>
<evidence type="ECO:0000313" key="7">
    <source>
        <dbReference type="EMBL" id="JAA59873.1"/>
    </source>
</evidence>
<evidence type="ECO:0000256" key="4">
    <source>
        <dbReference type="PROSITE-ProRule" id="PRU00117"/>
    </source>
</evidence>
<dbReference type="CDD" id="cd22396">
    <property type="entry name" value="KH-I_FUBP_rpt1"/>
    <property type="match status" value="1"/>
</dbReference>
<evidence type="ECO:0000256" key="5">
    <source>
        <dbReference type="SAM" id="MobiDB-lite"/>
    </source>
</evidence>
<dbReference type="CDD" id="cd22397">
    <property type="entry name" value="KH-I_FUBP_rpt2"/>
    <property type="match status" value="1"/>
</dbReference>
<keyword evidence="3" id="KW-0539">Nucleus</keyword>
<feature type="region of interest" description="Disordered" evidence="5">
    <location>
        <begin position="578"/>
        <end position="623"/>
    </location>
</feature>
<feature type="compositionally biased region" description="Gly residues" evidence="5">
    <location>
        <begin position="262"/>
        <end position="297"/>
    </location>
</feature>
<dbReference type="PANTHER" id="PTHR10288">
    <property type="entry name" value="KH DOMAIN CONTAINING RNA BINDING PROTEIN"/>
    <property type="match status" value="1"/>
</dbReference>
<dbReference type="Pfam" id="PF09005">
    <property type="entry name" value="FUBP_C"/>
    <property type="match status" value="1"/>
</dbReference>
<dbReference type="InterPro" id="IPR004087">
    <property type="entry name" value="KH_dom"/>
</dbReference>
<feature type="compositionally biased region" description="Pro residues" evidence="5">
    <location>
        <begin position="524"/>
        <end position="533"/>
    </location>
</feature>
<name>L7M9N9_RHIPC</name>
<accession>L7M9N9</accession>
<feature type="region of interest" description="Disordered" evidence="5">
    <location>
        <begin position="34"/>
        <end position="70"/>
    </location>
</feature>
<dbReference type="Pfam" id="PF00013">
    <property type="entry name" value="KH_1"/>
    <property type="match status" value="4"/>
</dbReference>
<feature type="domain" description="K Homology" evidence="6">
    <location>
        <begin position="180"/>
        <end position="252"/>
    </location>
</feature>
<dbReference type="GO" id="GO:0005634">
    <property type="term" value="C:nucleus"/>
    <property type="evidence" value="ECO:0007669"/>
    <property type="project" value="UniProtKB-SubCell"/>
</dbReference>
<feature type="domain" description="K Homology" evidence="6">
    <location>
        <begin position="430"/>
        <end position="501"/>
    </location>
</feature>
<reference evidence="7" key="2">
    <citation type="journal article" date="2015" name="J. Proteomics">
        <title>Sexual differences in the sialomes of the zebra tick, Rhipicephalus pulchellus.</title>
        <authorList>
            <person name="Tan A.W."/>
            <person name="Francischetti I.M."/>
            <person name="Slovak M."/>
            <person name="Kini R.M."/>
            <person name="Ribeiro J.M."/>
        </authorList>
    </citation>
    <scope>NUCLEOTIDE SEQUENCE</scope>
    <source>
        <tissue evidence="7">Salivary gland</tissue>
    </source>
</reference>